<gene>
    <name evidence="1" type="ORF">DC487_04335</name>
</gene>
<reference evidence="1 2" key="1">
    <citation type="submission" date="2018-04" db="EMBL/GenBank/DDBJ databases">
        <title>Sphingobacterium cortibacter sp. nov.</title>
        <authorList>
            <person name="Li Y."/>
        </authorList>
    </citation>
    <scope>NUCLEOTIDE SEQUENCE [LARGE SCALE GENOMIC DNA]</scope>
    <source>
        <strain evidence="1 2">2c-3</strain>
    </source>
</reference>
<keyword evidence="1" id="KW-0418">Kinase</keyword>
<dbReference type="OrthoDB" id="9797341at2"/>
<keyword evidence="1" id="KW-0808">Transferase</keyword>
<protein>
    <submittedName>
        <fullName evidence="1">Histidine kinase</fullName>
    </submittedName>
</protein>
<evidence type="ECO:0000313" key="2">
    <source>
        <dbReference type="Proteomes" id="UP000245627"/>
    </source>
</evidence>
<dbReference type="InterPro" id="IPR011006">
    <property type="entry name" value="CheY-like_superfamily"/>
</dbReference>
<dbReference type="Gene3D" id="3.40.50.2300">
    <property type="match status" value="1"/>
</dbReference>
<dbReference type="RefSeq" id="WP_116774692.1">
    <property type="nucleotide sequence ID" value="NZ_QDKG01000001.1"/>
</dbReference>
<dbReference type="EMBL" id="QDKG01000001">
    <property type="protein sequence ID" value="PVH26831.1"/>
    <property type="molecule type" value="Genomic_DNA"/>
</dbReference>
<keyword evidence="2" id="KW-1185">Reference proteome</keyword>
<dbReference type="SUPFAM" id="SSF52172">
    <property type="entry name" value="CheY-like"/>
    <property type="match status" value="1"/>
</dbReference>
<dbReference type="AlphaFoldDB" id="A0A2T8HN10"/>
<proteinExistence type="predicted"/>
<name>A0A2T8HN10_9SPHI</name>
<sequence length="127" mass="14128">METGTAQKRITLAFINDKSPILDLTCNDLVASEIEVLFRSENIEDGLSQFLALKELPTVCIIDLDFYDKNVLAQLQKLSTEYPIIKLIAHSDIDDEKVGKALLDIGFSSYLLLGSDVNDFKKAIFSA</sequence>
<evidence type="ECO:0000313" key="1">
    <source>
        <dbReference type="EMBL" id="PVH26831.1"/>
    </source>
</evidence>
<accession>A0A2T8HN10</accession>
<dbReference type="Proteomes" id="UP000245627">
    <property type="component" value="Unassembled WGS sequence"/>
</dbReference>
<dbReference type="GO" id="GO:0016301">
    <property type="term" value="F:kinase activity"/>
    <property type="evidence" value="ECO:0007669"/>
    <property type="project" value="UniProtKB-KW"/>
</dbReference>
<comment type="caution">
    <text evidence="1">The sequence shown here is derived from an EMBL/GenBank/DDBJ whole genome shotgun (WGS) entry which is preliminary data.</text>
</comment>
<organism evidence="1 2">
    <name type="scientific">Sphingobacterium corticibacter</name>
    <dbReference type="NCBI Taxonomy" id="2171749"/>
    <lineage>
        <taxon>Bacteria</taxon>
        <taxon>Pseudomonadati</taxon>
        <taxon>Bacteroidota</taxon>
        <taxon>Sphingobacteriia</taxon>
        <taxon>Sphingobacteriales</taxon>
        <taxon>Sphingobacteriaceae</taxon>
        <taxon>Sphingobacterium</taxon>
    </lineage>
</organism>